<dbReference type="InterPro" id="IPR012885">
    <property type="entry name" value="F-box_Sdz-33"/>
</dbReference>
<dbReference type="AlphaFoldDB" id="A0A2G5VRN3"/>
<dbReference type="OrthoDB" id="5885272at2759"/>
<dbReference type="InterPro" id="IPR001810">
    <property type="entry name" value="F-box_dom"/>
</dbReference>
<evidence type="ECO:0000313" key="2">
    <source>
        <dbReference type="EMBL" id="PIC54438.1"/>
    </source>
</evidence>
<reference evidence="3" key="1">
    <citation type="submission" date="2017-10" db="EMBL/GenBank/DDBJ databases">
        <title>Rapid genome shrinkage in a self-fertile nematode reveals novel sperm competition proteins.</title>
        <authorList>
            <person name="Yin D."/>
            <person name="Schwarz E.M."/>
            <person name="Thomas C.G."/>
            <person name="Felde R.L."/>
            <person name="Korf I.F."/>
            <person name="Cutter A.D."/>
            <person name="Schartner C.M."/>
            <person name="Ralston E.J."/>
            <person name="Meyer B.J."/>
            <person name="Haag E.S."/>
        </authorList>
    </citation>
    <scope>NUCLEOTIDE SEQUENCE [LARGE SCALE GENOMIC DNA]</scope>
    <source>
        <strain evidence="3">JU1422</strain>
    </source>
</reference>
<dbReference type="EMBL" id="PDUG01000001">
    <property type="protein sequence ID" value="PIC54438.1"/>
    <property type="molecule type" value="Genomic_DNA"/>
</dbReference>
<comment type="caution">
    <text evidence="2">The sequence shown here is derived from an EMBL/GenBank/DDBJ whole genome shotgun (WGS) entry which is preliminary data.</text>
</comment>
<dbReference type="Pfam" id="PF07735">
    <property type="entry name" value="FBA_2"/>
    <property type="match status" value="1"/>
</dbReference>
<dbReference type="Pfam" id="PF00646">
    <property type="entry name" value="F-box"/>
    <property type="match status" value="1"/>
</dbReference>
<name>A0A2G5VRN3_9PELO</name>
<feature type="domain" description="F-box" evidence="1">
    <location>
        <begin position="2"/>
        <end position="51"/>
    </location>
</feature>
<dbReference type="Proteomes" id="UP000230233">
    <property type="component" value="Chromosome I"/>
</dbReference>
<protein>
    <recommendedName>
        <fullName evidence="1">F-box domain-containing protein</fullName>
    </recommendedName>
</protein>
<dbReference type="PANTHER" id="PTHR21503:SF52">
    <property type="entry name" value="F-BOX DOMAIN-CONTAINING PROTEIN"/>
    <property type="match status" value="1"/>
</dbReference>
<gene>
    <name evidence="2" type="primary">Cnig_chr_I.g3691</name>
    <name evidence="2" type="ORF">B9Z55_003691</name>
</gene>
<keyword evidence="3" id="KW-1185">Reference proteome</keyword>
<evidence type="ECO:0000259" key="1">
    <source>
        <dbReference type="PROSITE" id="PS50181"/>
    </source>
</evidence>
<accession>A0A2G5VRN3</accession>
<dbReference type="PROSITE" id="PS50181">
    <property type="entry name" value="FBOX"/>
    <property type="match status" value="1"/>
</dbReference>
<evidence type="ECO:0000313" key="3">
    <source>
        <dbReference type="Proteomes" id="UP000230233"/>
    </source>
</evidence>
<sequence>MPIALLKFPYDLLQDVFQQCNPYELYCLSKCSKRTQKSITLGGTRNNWKISVSSLKSILVHCGKDSYVFRHTTHPYQYFKTRREFESVPSSYMPIDIPVGGFIDVFLYFLDTFRINSVEWLGNTEENMDALLQIGKITVQRNIEIGYLFIYDLEDETDVMGFMALTNQMNITNGIRCWQTFPSNFQHKFTRYPKWIHLKNSFWFNAEQLLNCPCIGIELGDSSFSNRDLNVFLQKWKKAGEFPNLRSLKIESKNINDQIPILGMIPPIENVEHPRVSVSFNGGNRMFNPVRITKDDGTVAWLKVELGKKPRFQFIV</sequence>
<organism evidence="2 3">
    <name type="scientific">Caenorhabditis nigoni</name>
    <dbReference type="NCBI Taxonomy" id="1611254"/>
    <lineage>
        <taxon>Eukaryota</taxon>
        <taxon>Metazoa</taxon>
        <taxon>Ecdysozoa</taxon>
        <taxon>Nematoda</taxon>
        <taxon>Chromadorea</taxon>
        <taxon>Rhabditida</taxon>
        <taxon>Rhabditina</taxon>
        <taxon>Rhabditomorpha</taxon>
        <taxon>Rhabditoidea</taxon>
        <taxon>Rhabditidae</taxon>
        <taxon>Peloderinae</taxon>
        <taxon>Caenorhabditis</taxon>
    </lineage>
</organism>
<proteinExistence type="predicted"/>
<dbReference type="PANTHER" id="PTHR21503">
    <property type="entry name" value="F-BOX-CONTAINING HYPOTHETICAL PROTEIN C.ELEGANS"/>
    <property type="match status" value="1"/>
</dbReference>